<organism evidence="5 6">
    <name type="scientific">Pontibacillus litoralis JSM 072002</name>
    <dbReference type="NCBI Taxonomy" id="1385512"/>
    <lineage>
        <taxon>Bacteria</taxon>
        <taxon>Bacillati</taxon>
        <taxon>Bacillota</taxon>
        <taxon>Bacilli</taxon>
        <taxon>Bacillales</taxon>
        <taxon>Bacillaceae</taxon>
        <taxon>Pontibacillus</taxon>
    </lineage>
</organism>
<keyword evidence="3 5" id="KW-0808">Transferase</keyword>
<dbReference type="Pfam" id="PF13641">
    <property type="entry name" value="Glyco_tranf_2_3"/>
    <property type="match status" value="1"/>
</dbReference>
<gene>
    <name evidence="5" type="ORF">N784_11430</name>
</gene>
<dbReference type="Proteomes" id="UP000030401">
    <property type="component" value="Unassembled WGS sequence"/>
</dbReference>
<protein>
    <submittedName>
        <fullName evidence="5">Glycosyl transferase</fullName>
    </submittedName>
</protein>
<evidence type="ECO:0000256" key="4">
    <source>
        <dbReference type="SAM" id="Phobius"/>
    </source>
</evidence>
<accession>A0A0A5FYU8</accession>
<dbReference type="CDD" id="cd06423">
    <property type="entry name" value="CESA_like"/>
    <property type="match status" value="1"/>
</dbReference>
<feature type="transmembrane region" description="Helical" evidence="4">
    <location>
        <begin position="12"/>
        <end position="37"/>
    </location>
</feature>
<evidence type="ECO:0000256" key="3">
    <source>
        <dbReference type="ARBA" id="ARBA00022679"/>
    </source>
</evidence>
<feature type="transmembrane region" description="Helical" evidence="4">
    <location>
        <begin position="356"/>
        <end position="381"/>
    </location>
</feature>
<keyword evidence="4" id="KW-0472">Membrane</keyword>
<dbReference type="OrthoDB" id="9766299at2"/>
<evidence type="ECO:0000313" key="5">
    <source>
        <dbReference type="EMBL" id="KGX84979.1"/>
    </source>
</evidence>
<dbReference type="SUPFAM" id="SSF53448">
    <property type="entry name" value="Nucleotide-diphospho-sugar transferases"/>
    <property type="match status" value="1"/>
</dbReference>
<name>A0A0A5FYU8_9BACI</name>
<dbReference type="PANTHER" id="PTHR43630:SF1">
    <property type="entry name" value="POLY-BETA-1,6-N-ACETYL-D-GLUCOSAMINE SYNTHASE"/>
    <property type="match status" value="1"/>
</dbReference>
<keyword evidence="6" id="KW-1185">Reference proteome</keyword>
<keyword evidence="2" id="KW-0328">Glycosyltransferase</keyword>
<dbReference type="AlphaFoldDB" id="A0A0A5FYU8"/>
<dbReference type="GO" id="GO:0016757">
    <property type="term" value="F:glycosyltransferase activity"/>
    <property type="evidence" value="ECO:0007669"/>
    <property type="project" value="UniProtKB-KW"/>
</dbReference>
<evidence type="ECO:0000256" key="1">
    <source>
        <dbReference type="ARBA" id="ARBA00006739"/>
    </source>
</evidence>
<reference evidence="5 6" key="1">
    <citation type="submission" date="2013-08" db="EMBL/GenBank/DDBJ databases">
        <authorList>
            <person name="Huang J."/>
            <person name="Wang G."/>
        </authorList>
    </citation>
    <scope>NUCLEOTIDE SEQUENCE [LARGE SCALE GENOMIC DNA]</scope>
    <source>
        <strain evidence="5 6">JSM 072002</strain>
    </source>
</reference>
<comment type="similarity">
    <text evidence="1">Belongs to the glycosyltransferase 2 family.</text>
</comment>
<evidence type="ECO:0000256" key="2">
    <source>
        <dbReference type="ARBA" id="ARBA00022676"/>
    </source>
</evidence>
<dbReference type="PANTHER" id="PTHR43630">
    <property type="entry name" value="POLY-BETA-1,6-N-ACETYL-D-GLUCOSAMINE SYNTHASE"/>
    <property type="match status" value="1"/>
</dbReference>
<keyword evidence="4" id="KW-1133">Transmembrane helix</keyword>
<evidence type="ECO:0000313" key="6">
    <source>
        <dbReference type="Proteomes" id="UP000030401"/>
    </source>
</evidence>
<dbReference type="RefSeq" id="WP_036835869.1">
    <property type="nucleotide sequence ID" value="NZ_AVPG01000028.1"/>
</dbReference>
<comment type="caution">
    <text evidence="5">The sequence shown here is derived from an EMBL/GenBank/DDBJ whole genome shotgun (WGS) entry which is preliminary data.</text>
</comment>
<sequence length="475" mass="54329">MIESLLTFFSLLFGSFIILYMLVVIFIYSVMLIISFFNIRKRYQLDQEGIDEENLDATYMKPISIIVPAYNEEVGILDTIYSLMSLRFPQTEVIVVNDGSKDGTQDKLIQAFQMKKVKKVVKKVLDTEPIIAIYQSSLNQNVWLVEKENGGKADALNAGINVAKYPFFCSIDGDSILNEKSLLQVMNPIVTSNEEVIAVGGNVRIANENNVQLGSISSPKLPRHYLVVMQVIEYLRAFMIGRISLSKFNMVLIISGAFSVFSKKWVIDAGGYSKNMIGEDMELVVKLHRYVKEHKLKKRIEFVADPVCWTEAPQTLSVLRRQRRRWQQGLLESLWKHKRMTLNPKYGAVGMVSFPYFWFVEAIGPLVEFGGYVYIVVAFFLGDIYLEFAFLLLCLFVLYGSVISIASVLLDAWNNDVYLRNKDLARLMVMSLTEVVWYKPLTLIWKLEGYLAFILRRKEWGTMKRTGLSEKGSSS</sequence>
<proteinExistence type="inferred from homology"/>
<dbReference type="InterPro" id="IPR029044">
    <property type="entry name" value="Nucleotide-diphossugar_trans"/>
</dbReference>
<dbReference type="EMBL" id="AVPG01000028">
    <property type="protein sequence ID" value="KGX84979.1"/>
    <property type="molecule type" value="Genomic_DNA"/>
</dbReference>
<dbReference type="STRING" id="1385512.N784_11430"/>
<keyword evidence="4" id="KW-0812">Transmembrane</keyword>
<dbReference type="eggNOG" id="COG1215">
    <property type="taxonomic scope" value="Bacteria"/>
</dbReference>
<feature type="transmembrane region" description="Helical" evidence="4">
    <location>
        <begin position="388"/>
        <end position="410"/>
    </location>
</feature>
<dbReference type="Gene3D" id="3.90.550.10">
    <property type="entry name" value="Spore Coat Polysaccharide Biosynthesis Protein SpsA, Chain A"/>
    <property type="match status" value="1"/>
</dbReference>